<dbReference type="GO" id="GO:0016925">
    <property type="term" value="P:protein sumoylation"/>
    <property type="evidence" value="ECO:0007669"/>
    <property type="project" value="InterPro"/>
</dbReference>
<feature type="active site" description="Glycyl thioester intermediate" evidence="6">
    <location>
        <position position="152"/>
    </location>
</feature>
<dbReference type="Proteomes" id="UP000054815">
    <property type="component" value="Unassembled WGS sequence"/>
</dbReference>
<dbReference type="PANTHER" id="PTHR10953">
    <property type="entry name" value="UBIQUITIN-ACTIVATING ENZYME E1"/>
    <property type="match status" value="1"/>
</dbReference>
<dbReference type="Pfam" id="PF00899">
    <property type="entry name" value="ThiF"/>
    <property type="match status" value="2"/>
</dbReference>
<dbReference type="GO" id="GO:0046872">
    <property type="term" value="F:metal ion binding"/>
    <property type="evidence" value="ECO:0007669"/>
    <property type="project" value="UniProtKB-KW"/>
</dbReference>
<evidence type="ECO:0000256" key="5">
    <source>
        <dbReference type="ARBA" id="ARBA00043952"/>
    </source>
</evidence>
<feature type="binding site" evidence="8">
    <location>
        <position position="140"/>
    </location>
    <ligand>
        <name>Zn(2+)</name>
        <dbReference type="ChEBI" id="CHEBI:29105"/>
    </ligand>
</feature>
<evidence type="ECO:0000256" key="3">
    <source>
        <dbReference type="ARBA" id="ARBA00022786"/>
    </source>
</evidence>
<reference evidence="10 11" key="1">
    <citation type="submission" date="2015-01" db="EMBL/GenBank/DDBJ databases">
        <title>Evolution of Trichinella species and genotypes.</title>
        <authorList>
            <person name="Korhonen P.K."/>
            <person name="Edoardo P."/>
            <person name="Giuseppe L.R."/>
            <person name="Gasser R.B."/>
        </authorList>
    </citation>
    <scope>NUCLEOTIDE SEQUENCE [LARGE SCALE GENOMIC DNA]</scope>
    <source>
        <strain evidence="10">ISS141</strain>
    </source>
</reference>
<evidence type="ECO:0000256" key="6">
    <source>
        <dbReference type="PIRSR" id="PIRSR039133-1"/>
    </source>
</evidence>
<feature type="binding site" evidence="8">
    <location>
        <position position="137"/>
    </location>
    <ligand>
        <name>Zn(2+)</name>
        <dbReference type="ChEBI" id="CHEBI:29105"/>
    </ligand>
</feature>
<evidence type="ECO:0000313" key="11">
    <source>
        <dbReference type="Proteomes" id="UP000054815"/>
    </source>
</evidence>
<feature type="domain" description="THIF-type NAD/FAD binding fold" evidence="9">
    <location>
        <begin position="81"/>
        <end position="352"/>
    </location>
</feature>
<evidence type="ECO:0000259" key="9">
    <source>
        <dbReference type="Pfam" id="PF00899"/>
    </source>
</evidence>
<protein>
    <submittedName>
        <fullName evidence="10">SUMO-activating enzyme subunit 2</fullName>
    </submittedName>
</protein>
<dbReference type="Gene3D" id="3.10.290.20">
    <property type="entry name" value="Ubiquitin-like 2 activating enzyme e1b. Chain: B, domain 3"/>
    <property type="match status" value="1"/>
</dbReference>
<dbReference type="GO" id="GO:0031510">
    <property type="term" value="C:SUMO activating enzyme complex"/>
    <property type="evidence" value="ECO:0007669"/>
    <property type="project" value="TreeGrafter"/>
</dbReference>
<evidence type="ECO:0000313" key="10">
    <source>
        <dbReference type="EMBL" id="KRX89590.1"/>
    </source>
</evidence>
<gene>
    <name evidence="10" type="primary">uba2</name>
    <name evidence="10" type="ORF">T4E_8785</name>
</gene>
<sequence length="455" mass="51490">MMGENEEFLNMYHSFTSKKLLVVGAGGIGCELLKTLVLSGFADIEVIDMDTIEVTNLNRQFLFRKEHVGLSKAKVRIREFNVNYFKKFTAVLNCLDNIEARSHVNRMCLICRLPLIDGGSLGRKGQVDVIIRNVTECFDCHKHSPTHDYPSCTIRNTPTEPAHCVIWAQHLFNQLFGEINLDQDVSPESLVTGEEFEATPQVQPLTNVISLQELAKNHNYDPEVIIKKLFVNDIEYLRTMEKLWEDRQPPTPLNLRWFRIGLDENLQGTEEKDWESRDQSVWTLKECFKVAVSCLAQLKERAKNAPLVWQKKIPRFEAETIAGRVVPAIVSTNAVVAGLMVLKLYAVLERRKDFYGSVAISSQEGMPRFLSIAPSTEITGCEYCVAVKEVEVSLNVSTFTVENLGKIAKELSVMKPEIMLEVASPRLLFAHDFKCSLSAEEGKKTLSEISVDFVK</sequence>
<evidence type="ECO:0000256" key="2">
    <source>
        <dbReference type="ARBA" id="ARBA00022741"/>
    </source>
</evidence>
<dbReference type="InterPro" id="IPR045886">
    <property type="entry name" value="ThiF/MoeB/HesA"/>
</dbReference>
<feature type="binding site" evidence="8">
    <location>
        <position position="384"/>
    </location>
    <ligand>
        <name>Zn(2+)</name>
        <dbReference type="ChEBI" id="CHEBI:29105"/>
    </ligand>
</feature>
<feature type="binding site" evidence="7">
    <location>
        <begin position="96"/>
        <end position="101"/>
    </location>
    <ligand>
        <name>ATP</name>
        <dbReference type="ChEBI" id="CHEBI:30616"/>
    </ligand>
</feature>
<dbReference type="InterPro" id="IPR035985">
    <property type="entry name" value="Ubiquitin-activating_enz"/>
</dbReference>
<keyword evidence="3" id="KW-0833">Ubl conjugation pathway</keyword>
<dbReference type="SUPFAM" id="SSF69572">
    <property type="entry name" value="Activating enzymes of the ubiquitin-like proteins"/>
    <property type="match status" value="1"/>
</dbReference>
<feature type="binding site" evidence="8">
    <location>
        <position position="381"/>
    </location>
    <ligand>
        <name>Zn(2+)</name>
        <dbReference type="ChEBI" id="CHEBI:29105"/>
    </ligand>
</feature>
<evidence type="ECO:0000256" key="1">
    <source>
        <dbReference type="ARBA" id="ARBA00022598"/>
    </source>
</evidence>
<dbReference type="EMBL" id="JYDU01000193">
    <property type="protein sequence ID" value="KRX89590.1"/>
    <property type="molecule type" value="Genomic_DNA"/>
</dbReference>
<comment type="caution">
    <text evidence="10">The sequence shown here is derived from an EMBL/GenBank/DDBJ whole genome shotgun (WGS) entry which is preliminary data.</text>
</comment>
<accession>A0A0V0XNQ7</accession>
<dbReference type="GO" id="GO:0005524">
    <property type="term" value="F:ATP binding"/>
    <property type="evidence" value="ECO:0007669"/>
    <property type="project" value="UniProtKB-KW"/>
</dbReference>
<keyword evidence="8" id="KW-0862">Zinc</keyword>
<dbReference type="InterPro" id="IPR042063">
    <property type="entry name" value="Ubi_acti_E1_SCCH"/>
</dbReference>
<keyword evidence="1" id="KW-0436">Ligase</keyword>
<feature type="binding site" evidence="7">
    <location>
        <begin position="56"/>
        <end position="59"/>
    </location>
    <ligand>
        <name>ATP</name>
        <dbReference type="ChEBI" id="CHEBI:30616"/>
    </ligand>
</feature>
<evidence type="ECO:0000256" key="4">
    <source>
        <dbReference type="ARBA" id="ARBA00022840"/>
    </source>
</evidence>
<dbReference type="PANTHER" id="PTHR10953:SF5">
    <property type="entry name" value="SUMO-ACTIVATING ENZYME SUBUNIT 2"/>
    <property type="match status" value="1"/>
</dbReference>
<name>A0A0V0XNQ7_TRIPS</name>
<organism evidence="10 11">
    <name type="scientific">Trichinella pseudospiralis</name>
    <name type="common">Parasitic roundworm</name>
    <dbReference type="NCBI Taxonomy" id="6337"/>
    <lineage>
        <taxon>Eukaryota</taxon>
        <taxon>Metazoa</taxon>
        <taxon>Ecdysozoa</taxon>
        <taxon>Nematoda</taxon>
        <taxon>Enoplea</taxon>
        <taxon>Dorylaimia</taxon>
        <taxon>Trichinellida</taxon>
        <taxon>Trichinellidae</taxon>
        <taxon>Trichinella</taxon>
    </lineage>
</organism>
<keyword evidence="4 7" id="KW-0067">ATP-binding</keyword>
<proteinExistence type="predicted"/>
<dbReference type="FunFam" id="3.50.50.80:FF:000002">
    <property type="entry name" value="SUMO-activating enzyme subunit 2"/>
    <property type="match status" value="1"/>
</dbReference>
<feature type="domain" description="THIF-type NAD/FAD binding fold" evidence="9">
    <location>
        <begin position="16"/>
        <end position="75"/>
    </location>
</feature>
<keyword evidence="8" id="KW-0479">Metal-binding</keyword>
<dbReference type="Gene3D" id="3.40.50.720">
    <property type="entry name" value="NAD(P)-binding Rossmann-like Domain"/>
    <property type="match status" value="3"/>
</dbReference>
<dbReference type="AlphaFoldDB" id="A0A0V0XNQ7"/>
<feature type="binding site" evidence="7">
    <location>
        <begin position="24"/>
        <end position="29"/>
    </location>
    <ligand>
        <name>ATP</name>
        <dbReference type="ChEBI" id="CHEBI:30616"/>
    </ligand>
</feature>
<dbReference type="PIRSF" id="PIRSF039133">
    <property type="entry name" value="SUMO_E1B"/>
    <property type="match status" value="1"/>
</dbReference>
<dbReference type="InterPro" id="IPR030661">
    <property type="entry name" value="Uba2"/>
</dbReference>
<dbReference type="GO" id="GO:0019948">
    <property type="term" value="F:SUMO activating enzyme activity"/>
    <property type="evidence" value="ECO:0007669"/>
    <property type="project" value="InterPro"/>
</dbReference>
<comment type="pathway">
    <text evidence="5">Protein modification.</text>
</comment>
<evidence type="ECO:0000256" key="7">
    <source>
        <dbReference type="PIRSR" id="PIRSR039133-2"/>
    </source>
</evidence>
<dbReference type="InterPro" id="IPR000594">
    <property type="entry name" value="ThiF_NAD_FAD-bd"/>
</dbReference>
<dbReference type="GO" id="GO:0005737">
    <property type="term" value="C:cytoplasm"/>
    <property type="evidence" value="ECO:0007669"/>
    <property type="project" value="TreeGrafter"/>
</dbReference>
<evidence type="ECO:0000256" key="8">
    <source>
        <dbReference type="PIRSR" id="PIRSR039133-3"/>
    </source>
</evidence>
<keyword evidence="2 7" id="KW-0547">Nucleotide-binding</keyword>
<feature type="binding site" evidence="7">
    <location>
        <position position="48"/>
    </location>
    <ligand>
        <name>ATP</name>
        <dbReference type="ChEBI" id="CHEBI:30616"/>
    </ligand>
</feature>
<feature type="binding site" evidence="7">
    <location>
        <position position="72"/>
    </location>
    <ligand>
        <name>ATP</name>
        <dbReference type="ChEBI" id="CHEBI:30616"/>
    </ligand>
</feature>
<dbReference type="Gene3D" id="1.10.10.2660">
    <property type="entry name" value="Ubiquitin-activating enzyme E1, SCCH domain"/>
    <property type="match status" value="2"/>
</dbReference>